<dbReference type="Proteomes" id="UP000306050">
    <property type="component" value="Chromosome SGRAM_10"/>
</dbReference>
<organism evidence="2 3">
    <name type="scientific">Sporisorium graminicola</name>
    <dbReference type="NCBI Taxonomy" id="280036"/>
    <lineage>
        <taxon>Eukaryota</taxon>
        <taxon>Fungi</taxon>
        <taxon>Dikarya</taxon>
        <taxon>Basidiomycota</taxon>
        <taxon>Ustilaginomycotina</taxon>
        <taxon>Ustilaginomycetes</taxon>
        <taxon>Ustilaginales</taxon>
        <taxon>Ustilaginaceae</taxon>
        <taxon>Sporisorium</taxon>
    </lineage>
</organism>
<keyword evidence="1" id="KW-0732">Signal</keyword>
<name>A0A4U7L364_9BASI</name>
<dbReference type="RefSeq" id="XP_029741777.1">
    <property type="nucleotide sequence ID" value="XM_029881689.1"/>
</dbReference>
<protein>
    <submittedName>
        <fullName evidence="2">Uncharacterized protein</fullName>
    </submittedName>
</protein>
<reference evidence="2 3" key="1">
    <citation type="submission" date="2019-05" db="EMBL/GenBank/DDBJ databases">
        <title>Sporisorium graminicola CBS 10092 draft sequencing and annotation.</title>
        <authorList>
            <person name="Solano-Gonzalez S."/>
            <person name="Caddick M.X."/>
            <person name="Darby A."/>
        </authorList>
    </citation>
    <scope>NUCLEOTIDE SEQUENCE [LARGE SCALE GENOMIC DNA]</scope>
    <source>
        <strain evidence="2 3">CBS 10092</strain>
    </source>
</reference>
<evidence type="ECO:0000313" key="2">
    <source>
        <dbReference type="EMBL" id="TKY89792.1"/>
    </source>
</evidence>
<dbReference type="EMBL" id="SRRM01000003">
    <property type="protein sequence ID" value="TKY89792.1"/>
    <property type="molecule type" value="Genomic_DNA"/>
</dbReference>
<feature type="signal peptide" evidence="1">
    <location>
        <begin position="1"/>
        <end position="29"/>
    </location>
</feature>
<comment type="caution">
    <text evidence="2">The sequence shown here is derived from an EMBL/GenBank/DDBJ whole genome shotgun (WGS) entry which is preliminary data.</text>
</comment>
<dbReference type="KEGG" id="sgra:EX895_001089"/>
<proteinExistence type="predicted"/>
<dbReference type="AlphaFoldDB" id="A0A4U7L364"/>
<evidence type="ECO:0000256" key="1">
    <source>
        <dbReference type="SAM" id="SignalP"/>
    </source>
</evidence>
<sequence length="189" mass="21487">MKTSLVRTFFVASPVSLTFLLALLGGAQATEDPAEVEERRQAAARASPSPLDKFRTDYRALYKIKLSNPVGEDLPLGMYPREVSHKVAKLSFFGTPSWESRWNVDNILQGLNLDYAQLLAGPFHPERVESQLQETRTKHLEQSSKLVQLMFEKWDDLEGVLGEEEVDKHLRFYQMVRNLAAHAELVPTM</sequence>
<feature type="chain" id="PRO_5020694531" evidence="1">
    <location>
        <begin position="30"/>
        <end position="189"/>
    </location>
</feature>
<gene>
    <name evidence="2" type="ORF">EX895_001089</name>
</gene>
<evidence type="ECO:0000313" key="3">
    <source>
        <dbReference type="Proteomes" id="UP000306050"/>
    </source>
</evidence>
<keyword evidence="3" id="KW-1185">Reference proteome</keyword>
<accession>A0A4U7L364</accession>
<dbReference type="GeneID" id="40723984"/>